<comment type="caution">
    <text evidence="1">The sequence shown here is derived from an EMBL/GenBank/DDBJ whole genome shotgun (WGS) entry which is preliminary data.</text>
</comment>
<evidence type="ECO:0000313" key="2">
    <source>
        <dbReference type="Proteomes" id="UP000265862"/>
    </source>
</evidence>
<dbReference type="AlphaFoldDB" id="A0A396SQ44"/>
<dbReference type="EMBL" id="QOCV01000006">
    <property type="protein sequence ID" value="RHW54275.1"/>
    <property type="molecule type" value="Genomic_DNA"/>
</dbReference>
<keyword evidence="1" id="KW-0489">Methyltransferase</keyword>
<dbReference type="Proteomes" id="UP000265862">
    <property type="component" value="Unassembled WGS sequence"/>
</dbReference>
<name>A0A396SQ44_9LACO</name>
<dbReference type="Gene3D" id="3.40.50.150">
    <property type="entry name" value="Vaccinia Virus protein VP39"/>
    <property type="match status" value="1"/>
</dbReference>
<organism evidence="1 2">
    <name type="scientific">Lactobacillus bombicola</name>
    <dbReference type="NCBI Taxonomy" id="1505723"/>
    <lineage>
        <taxon>Bacteria</taxon>
        <taxon>Bacillati</taxon>
        <taxon>Bacillota</taxon>
        <taxon>Bacilli</taxon>
        <taxon>Lactobacillales</taxon>
        <taxon>Lactobacillaceae</taxon>
        <taxon>Lactobacillus</taxon>
    </lineage>
</organism>
<dbReference type="InterPro" id="IPR029063">
    <property type="entry name" value="SAM-dependent_MTases_sf"/>
</dbReference>
<protein>
    <submittedName>
        <fullName evidence="1">Methylase</fullName>
    </submittedName>
</protein>
<evidence type="ECO:0000313" key="1">
    <source>
        <dbReference type="EMBL" id="RHW54275.1"/>
    </source>
</evidence>
<keyword evidence="1" id="KW-0808">Transferase</keyword>
<dbReference type="GO" id="GO:0032259">
    <property type="term" value="P:methylation"/>
    <property type="evidence" value="ECO:0007669"/>
    <property type="project" value="UniProtKB-KW"/>
</dbReference>
<proteinExistence type="predicted"/>
<gene>
    <name evidence="1" type="ORF">DS835_04285</name>
</gene>
<dbReference type="GO" id="GO:0008168">
    <property type="term" value="F:methyltransferase activity"/>
    <property type="evidence" value="ECO:0007669"/>
    <property type="project" value="UniProtKB-KW"/>
</dbReference>
<reference evidence="1 2" key="1">
    <citation type="submission" date="2018-07" db="EMBL/GenBank/DDBJ databases">
        <title>Genome sequences of six Lactobacillus spp. isolated from bumble bee guts.</title>
        <authorList>
            <person name="Motta E.V.S."/>
            <person name="Moran N.A."/>
        </authorList>
    </citation>
    <scope>NUCLEOTIDE SEQUENCE [LARGE SCALE GENOMIC DNA]</scope>
    <source>
        <strain evidence="1 2">OCC3</strain>
    </source>
</reference>
<dbReference type="RefSeq" id="WP_118897926.1">
    <property type="nucleotide sequence ID" value="NZ_QOCV01000006.1"/>
</dbReference>
<sequence>MIKEEISLFDEQQFKVEDKKFELKTSAEDDNLIKSKARVQHHGEVFTPKWMVKKMLAEPDIQEKLHDLHATFFEPSAGEGAFLKEILHQKLNYVDQISNKTTWTNNALWALMSIYGIELLQDNLIKAKRAMLDVFINHYQVFMQKELGRNTDLYKSAKYVIGVNIVQGNTLTYKNAENKLIEFNEWIPIDDRVMSSIFTYKSLFNNDDIDDVSANEGQLSLFGDLGDADLQKSNPVQLTKVYEG</sequence>
<accession>A0A396SQ44</accession>
<dbReference type="SUPFAM" id="SSF53335">
    <property type="entry name" value="S-adenosyl-L-methionine-dependent methyltransferases"/>
    <property type="match status" value="1"/>
</dbReference>